<dbReference type="GO" id="GO:0016747">
    <property type="term" value="F:acyltransferase activity, transferring groups other than amino-acyl groups"/>
    <property type="evidence" value="ECO:0007669"/>
    <property type="project" value="InterPro"/>
</dbReference>
<dbReference type="InterPro" id="IPR016181">
    <property type="entry name" value="Acyl_CoA_acyltransferase"/>
</dbReference>
<evidence type="ECO:0000313" key="2">
    <source>
        <dbReference type="EMBL" id="PNS16329.1"/>
    </source>
</evidence>
<keyword evidence="3" id="KW-1185">Reference proteome</keyword>
<dbReference type="AlphaFoldDB" id="A0A2K1QN34"/>
<dbReference type="InterPro" id="IPR000182">
    <property type="entry name" value="GNAT_dom"/>
</dbReference>
<dbReference type="Proteomes" id="UP000243797">
    <property type="component" value="Unassembled WGS sequence"/>
</dbReference>
<dbReference type="STRING" id="2082308.A0A2K1QN34"/>
<dbReference type="SUPFAM" id="SSF55729">
    <property type="entry name" value="Acyl-CoA N-acyltransferases (Nat)"/>
    <property type="match status" value="1"/>
</dbReference>
<evidence type="ECO:0000259" key="1">
    <source>
        <dbReference type="PROSITE" id="PS51186"/>
    </source>
</evidence>
<dbReference type="Pfam" id="PF13302">
    <property type="entry name" value="Acetyltransf_3"/>
    <property type="match status" value="1"/>
</dbReference>
<comment type="caution">
    <text evidence="2">The sequence shown here is derived from an EMBL/GenBank/DDBJ whole genome shotgun (WGS) entry which is preliminary data.</text>
</comment>
<dbReference type="PANTHER" id="PTHR43328">
    <property type="entry name" value="ACETYLTRANSFERASE-RELATED"/>
    <property type="match status" value="1"/>
</dbReference>
<proteinExistence type="predicted"/>
<accession>A0A2K1QN34</accession>
<name>A0A2K1QN34_9PEZI</name>
<reference evidence="2 3" key="1">
    <citation type="submission" date="2017-06" db="EMBL/GenBank/DDBJ databases">
        <title>Draft genome sequence of a variant of Elsinoe murrayae.</title>
        <authorList>
            <person name="Cheng Q."/>
        </authorList>
    </citation>
    <scope>NUCLEOTIDE SEQUENCE [LARGE SCALE GENOMIC DNA]</scope>
    <source>
        <strain evidence="2 3">CQ-2017a</strain>
    </source>
</reference>
<dbReference type="PANTHER" id="PTHR43328:SF1">
    <property type="entry name" value="N-ACETYLTRANSFERASE DOMAIN-CONTAINING PROTEIN"/>
    <property type="match status" value="1"/>
</dbReference>
<feature type="domain" description="N-acetyltransferase" evidence="1">
    <location>
        <begin position="23"/>
        <end position="206"/>
    </location>
</feature>
<protein>
    <recommendedName>
        <fullName evidence="1">N-acetyltransferase domain-containing protein</fullName>
    </recommendedName>
</protein>
<sequence length="208" mass="22872">MNSTTNTHAPSRPDPILVLPRSITIRPYHLADAPSLSANLTTRVWSNLTDRVPHPYTVADAEAWASHCLSSSTHLASGTYDASSHTSSGELLPTNFAIVLAGEAVGSIGLEVGQNIYRRTATLGYWLGESHWGKGVMSLVVPAFVDWVWQRFERFVRLNATTYTRNEASGAVLRKAGFDFEGRRKKAYIKEGVVGDEDTWGALRPEQV</sequence>
<dbReference type="Gene3D" id="3.40.630.30">
    <property type="match status" value="1"/>
</dbReference>
<dbReference type="EMBL" id="NKHZ01000058">
    <property type="protein sequence ID" value="PNS16329.1"/>
    <property type="molecule type" value="Genomic_DNA"/>
</dbReference>
<organism evidence="2 3">
    <name type="scientific">Sphaceloma murrayae</name>
    <dbReference type="NCBI Taxonomy" id="2082308"/>
    <lineage>
        <taxon>Eukaryota</taxon>
        <taxon>Fungi</taxon>
        <taxon>Dikarya</taxon>
        <taxon>Ascomycota</taxon>
        <taxon>Pezizomycotina</taxon>
        <taxon>Dothideomycetes</taxon>
        <taxon>Dothideomycetidae</taxon>
        <taxon>Myriangiales</taxon>
        <taxon>Elsinoaceae</taxon>
        <taxon>Sphaceloma</taxon>
    </lineage>
</organism>
<evidence type="ECO:0000313" key="3">
    <source>
        <dbReference type="Proteomes" id="UP000243797"/>
    </source>
</evidence>
<dbReference type="OrthoDB" id="630895at2759"/>
<gene>
    <name evidence="2" type="ORF">CAC42_6436</name>
</gene>
<dbReference type="InParanoid" id="A0A2K1QN34"/>
<dbReference type="PROSITE" id="PS51186">
    <property type="entry name" value="GNAT"/>
    <property type="match status" value="1"/>
</dbReference>